<gene>
    <name evidence="1" type="ORF">SAMN04487935_2441</name>
</gene>
<evidence type="ECO:0000313" key="2">
    <source>
        <dbReference type="Proteomes" id="UP000199580"/>
    </source>
</evidence>
<dbReference type="PANTHER" id="PTHR42830">
    <property type="entry name" value="OSMOTICALLY INDUCIBLE FAMILY PROTEIN"/>
    <property type="match status" value="1"/>
</dbReference>
<reference evidence="1 2" key="1">
    <citation type="submission" date="2016-10" db="EMBL/GenBank/DDBJ databases">
        <authorList>
            <person name="de Groot N.N."/>
        </authorList>
    </citation>
    <scope>NUCLEOTIDE SEQUENCE [LARGE SCALE GENOMIC DNA]</scope>
    <source>
        <strain evidence="1 2">CGMCC 1.10076</strain>
    </source>
</reference>
<sequence>MSAHSYSLEMKWTGNLGTGTSHYRAYERNHTISFENKPDLQASADPTFRGDPTKYNPEELLLAALSGCHMMSFLHVCVNAGVIVTAYEDHATGSMTVNPDGSGHFTEVILNPRVTVAEESMRQNLDKLHSKANKLCFIANSCNFPILHKATSKTETI</sequence>
<dbReference type="InterPro" id="IPR015946">
    <property type="entry name" value="KH_dom-like_a/b"/>
</dbReference>
<accession>A0A1G8YR16</accession>
<keyword evidence="2" id="KW-1185">Reference proteome</keyword>
<dbReference type="InterPro" id="IPR003718">
    <property type="entry name" value="OsmC/Ohr_fam"/>
</dbReference>
<evidence type="ECO:0000313" key="1">
    <source>
        <dbReference type="EMBL" id="SDK05221.1"/>
    </source>
</evidence>
<proteinExistence type="predicted"/>
<dbReference type="InterPro" id="IPR052707">
    <property type="entry name" value="OsmC_Ohr_Peroxiredoxin"/>
</dbReference>
<name>A0A1G8YR16_9FLAO</name>
<protein>
    <submittedName>
        <fullName evidence="1">Organic hydroperoxide reductase OsmC/OhrA</fullName>
    </submittedName>
</protein>
<dbReference type="AlphaFoldDB" id="A0A1G8YR16"/>
<dbReference type="InterPro" id="IPR036102">
    <property type="entry name" value="OsmC/Ohrsf"/>
</dbReference>
<dbReference type="SUPFAM" id="SSF82784">
    <property type="entry name" value="OsmC-like"/>
    <property type="match status" value="1"/>
</dbReference>
<organism evidence="1 2">
    <name type="scientific">Flavobacterium noncentrifugens</name>
    <dbReference type="NCBI Taxonomy" id="1128970"/>
    <lineage>
        <taxon>Bacteria</taxon>
        <taxon>Pseudomonadati</taxon>
        <taxon>Bacteroidota</taxon>
        <taxon>Flavobacteriia</taxon>
        <taxon>Flavobacteriales</taxon>
        <taxon>Flavobacteriaceae</taxon>
        <taxon>Flavobacterium</taxon>
    </lineage>
</organism>
<dbReference type="Proteomes" id="UP000199580">
    <property type="component" value="Unassembled WGS sequence"/>
</dbReference>
<dbReference type="OrthoDB" id="9795405at2"/>
<dbReference type="Gene3D" id="3.30.300.20">
    <property type="match status" value="1"/>
</dbReference>
<dbReference type="EMBL" id="FNEZ01000003">
    <property type="protein sequence ID" value="SDK05221.1"/>
    <property type="molecule type" value="Genomic_DNA"/>
</dbReference>
<dbReference type="RefSeq" id="WP_091395795.1">
    <property type="nucleotide sequence ID" value="NZ_BKAI01000006.1"/>
</dbReference>
<dbReference type="STRING" id="1128970.SAMN04487935_2441"/>
<dbReference type="Pfam" id="PF02566">
    <property type="entry name" value="OsmC"/>
    <property type="match status" value="1"/>
</dbReference>
<dbReference type="PANTHER" id="PTHR42830:SF2">
    <property type="entry name" value="OSMC_OHR FAMILY PROTEIN"/>
    <property type="match status" value="1"/>
</dbReference>